<evidence type="ECO:0000313" key="9">
    <source>
        <dbReference type="EMBL" id="KNC82637.1"/>
    </source>
</evidence>
<dbReference type="Pfam" id="PF02775">
    <property type="entry name" value="TPP_enzyme_C"/>
    <property type="match status" value="1"/>
</dbReference>
<dbReference type="GO" id="GO:0009097">
    <property type="term" value="P:isoleucine biosynthetic process"/>
    <property type="evidence" value="ECO:0007669"/>
    <property type="project" value="TreeGrafter"/>
</dbReference>
<sequence>MKDGKDDDSGKSSMTVAEYVAEALATAGVELVFGGHGGAVIALVNAIERHPKLTWVCMKNENNASLAAAAQAKLTGRLSCCLATSGPGATNLTTGLVAAVKDGVRVICITGMKHSWKVGYADFQDCNQTEIFRAGGVDNSYTILHKNSVVPLMRNSIACAYEKYTAVHVAIPVDIQTQELITLKPGETARAVFQEIHRFTSILPASTRYQRTKVVPSSHSLDVASESIVNKEALRGGRRRIIIAVGSLAVGTGVHVLRLAEALNAPVVAKLDGKGIVDESHPLYLGVLGIFGNPGLEAAKTIVQTSDLVVNVGVNECTELLAGSDGLQRRAMISIMPSANAASKNIGWQTEHDLYGNICGICEELCGRIDTLMAKHPEAANTWDDGSQHYTRKSKRDKNDPKSQKAWDYFLSGSWRQRQDGDTPADAVKSTGKQLRARDSTARFSIVEESASSYCHPMSVFAALGDLLSAEDIVAVDTGDSTLWSSLGLCLTKGQRVLADLSLGTMGYSLCAGVAASLTHPTAKVVVIVGDGALQMTVGELGMVAQNNVQSLIVIVVNNGVLGRVHFGFDQVLGDKVSNPDFMLLAKAYHGDGARITNEGEILPVLTQAMHSKGLFIVEVVEDPDLAAPMATLVPDVNYFDHERAECDE</sequence>
<evidence type="ECO:0000256" key="2">
    <source>
        <dbReference type="ARBA" id="ARBA00007812"/>
    </source>
</evidence>
<dbReference type="GO" id="GO:0050660">
    <property type="term" value="F:flavin adenine dinucleotide binding"/>
    <property type="evidence" value="ECO:0007669"/>
    <property type="project" value="TreeGrafter"/>
</dbReference>
<dbReference type="GO" id="GO:0030976">
    <property type="term" value="F:thiamine pyrophosphate binding"/>
    <property type="evidence" value="ECO:0007669"/>
    <property type="project" value="InterPro"/>
</dbReference>
<dbReference type="InterPro" id="IPR011766">
    <property type="entry name" value="TPP_enzyme_TPP-bd"/>
</dbReference>
<dbReference type="SUPFAM" id="SSF52518">
    <property type="entry name" value="Thiamin diphosphate-binding fold (THDP-binding)"/>
    <property type="match status" value="2"/>
</dbReference>
<dbReference type="Proteomes" id="UP000054560">
    <property type="component" value="Unassembled WGS sequence"/>
</dbReference>
<reference evidence="9 10" key="1">
    <citation type="submission" date="2011-02" db="EMBL/GenBank/DDBJ databases">
        <title>The Genome Sequence of Sphaeroforma arctica JP610.</title>
        <authorList>
            <consortium name="The Broad Institute Genome Sequencing Platform"/>
            <person name="Russ C."/>
            <person name="Cuomo C."/>
            <person name="Young S.K."/>
            <person name="Zeng Q."/>
            <person name="Gargeya S."/>
            <person name="Alvarado L."/>
            <person name="Berlin A."/>
            <person name="Chapman S.B."/>
            <person name="Chen Z."/>
            <person name="Freedman E."/>
            <person name="Gellesch M."/>
            <person name="Goldberg J."/>
            <person name="Griggs A."/>
            <person name="Gujja S."/>
            <person name="Heilman E."/>
            <person name="Heiman D."/>
            <person name="Howarth C."/>
            <person name="Mehta T."/>
            <person name="Neiman D."/>
            <person name="Pearson M."/>
            <person name="Roberts A."/>
            <person name="Saif S."/>
            <person name="Shea T."/>
            <person name="Shenoy N."/>
            <person name="Sisk P."/>
            <person name="Stolte C."/>
            <person name="Sykes S."/>
            <person name="White J."/>
            <person name="Yandava C."/>
            <person name="Burger G."/>
            <person name="Gray M.W."/>
            <person name="Holland P.W.H."/>
            <person name="King N."/>
            <person name="Lang F.B.F."/>
            <person name="Roger A.J."/>
            <person name="Ruiz-Trillo I."/>
            <person name="Haas B."/>
            <person name="Nusbaum C."/>
            <person name="Birren B."/>
        </authorList>
    </citation>
    <scope>NUCLEOTIDE SEQUENCE [LARGE SCALE GENOMIC DNA]</scope>
    <source>
        <strain evidence="9 10">JP610</strain>
    </source>
</reference>
<dbReference type="eggNOG" id="KOG4166">
    <property type="taxonomic scope" value="Eukaryota"/>
</dbReference>
<dbReference type="Gene3D" id="3.40.50.1220">
    <property type="entry name" value="TPP-binding domain"/>
    <property type="match status" value="1"/>
</dbReference>
<evidence type="ECO:0000259" key="8">
    <source>
        <dbReference type="Pfam" id="PF02776"/>
    </source>
</evidence>
<dbReference type="InterPro" id="IPR012001">
    <property type="entry name" value="Thiamin_PyroP_enz_TPP-bd_dom"/>
</dbReference>
<evidence type="ECO:0000256" key="3">
    <source>
        <dbReference type="ARBA" id="ARBA00023052"/>
    </source>
</evidence>
<evidence type="ECO:0000256" key="1">
    <source>
        <dbReference type="ARBA" id="ARBA00001964"/>
    </source>
</evidence>
<dbReference type="InterPro" id="IPR029035">
    <property type="entry name" value="DHS-like_NAD/FAD-binding_dom"/>
</dbReference>
<protein>
    <submittedName>
        <fullName evidence="9">Uncharacterized protein</fullName>
    </submittedName>
</protein>
<evidence type="ECO:0000259" key="7">
    <source>
        <dbReference type="Pfam" id="PF02775"/>
    </source>
</evidence>
<dbReference type="PANTHER" id="PTHR18968:SF13">
    <property type="entry name" value="ACETOLACTATE SYNTHASE CATALYTIC SUBUNIT, MITOCHONDRIAL"/>
    <property type="match status" value="1"/>
</dbReference>
<evidence type="ECO:0000256" key="5">
    <source>
        <dbReference type="SAM" id="MobiDB-lite"/>
    </source>
</evidence>
<dbReference type="InterPro" id="IPR029061">
    <property type="entry name" value="THDP-binding"/>
</dbReference>
<feature type="domain" description="Thiamine pyrophosphate enzyme TPP-binding" evidence="7">
    <location>
        <begin position="477"/>
        <end position="620"/>
    </location>
</feature>
<dbReference type="Pfam" id="PF00205">
    <property type="entry name" value="TPP_enzyme_M"/>
    <property type="match status" value="1"/>
</dbReference>
<keyword evidence="3 4" id="KW-0786">Thiamine pyrophosphate</keyword>
<dbReference type="PANTHER" id="PTHR18968">
    <property type="entry name" value="THIAMINE PYROPHOSPHATE ENZYMES"/>
    <property type="match status" value="1"/>
</dbReference>
<name>A0A0L0G0K6_9EUKA</name>
<proteinExistence type="inferred from homology"/>
<comment type="cofactor">
    <cofactor evidence="1">
        <name>thiamine diphosphate</name>
        <dbReference type="ChEBI" id="CHEBI:58937"/>
    </cofactor>
</comment>
<feature type="domain" description="Thiamine pyrophosphate enzyme central" evidence="6">
    <location>
        <begin position="239"/>
        <end position="346"/>
    </location>
</feature>
<dbReference type="Gene3D" id="3.40.50.970">
    <property type="match status" value="2"/>
</dbReference>
<dbReference type="GO" id="GO:0009099">
    <property type="term" value="P:L-valine biosynthetic process"/>
    <property type="evidence" value="ECO:0007669"/>
    <property type="project" value="TreeGrafter"/>
</dbReference>
<evidence type="ECO:0000313" key="10">
    <source>
        <dbReference type="Proteomes" id="UP000054560"/>
    </source>
</evidence>
<dbReference type="AlphaFoldDB" id="A0A0L0G0K6"/>
<gene>
    <name evidence="9" type="ORF">SARC_05077</name>
</gene>
<organism evidence="9 10">
    <name type="scientific">Sphaeroforma arctica JP610</name>
    <dbReference type="NCBI Taxonomy" id="667725"/>
    <lineage>
        <taxon>Eukaryota</taxon>
        <taxon>Ichthyosporea</taxon>
        <taxon>Ichthyophonida</taxon>
        <taxon>Sphaeroforma</taxon>
    </lineage>
</organism>
<feature type="region of interest" description="Disordered" evidence="5">
    <location>
        <begin position="381"/>
        <end position="403"/>
    </location>
</feature>
<dbReference type="SUPFAM" id="SSF52467">
    <property type="entry name" value="DHS-like NAD/FAD-binding domain"/>
    <property type="match status" value="1"/>
</dbReference>
<keyword evidence="10" id="KW-1185">Reference proteome</keyword>
<dbReference type="InterPro" id="IPR000399">
    <property type="entry name" value="TPP-bd_CS"/>
</dbReference>
<dbReference type="GO" id="GO:0005739">
    <property type="term" value="C:mitochondrion"/>
    <property type="evidence" value="ECO:0007669"/>
    <property type="project" value="TreeGrafter"/>
</dbReference>
<dbReference type="GO" id="GO:0003984">
    <property type="term" value="F:acetolactate synthase activity"/>
    <property type="evidence" value="ECO:0007669"/>
    <property type="project" value="TreeGrafter"/>
</dbReference>
<accession>A0A0L0G0K6</accession>
<dbReference type="STRING" id="667725.A0A0L0G0K6"/>
<evidence type="ECO:0000259" key="6">
    <source>
        <dbReference type="Pfam" id="PF00205"/>
    </source>
</evidence>
<dbReference type="InterPro" id="IPR045229">
    <property type="entry name" value="TPP_enz"/>
</dbReference>
<evidence type="ECO:0000256" key="4">
    <source>
        <dbReference type="RuleBase" id="RU362132"/>
    </source>
</evidence>
<comment type="similarity">
    <text evidence="2 4">Belongs to the TPP enzyme family.</text>
</comment>
<dbReference type="EMBL" id="KQ241907">
    <property type="protein sequence ID" value="KNC82637.1"/>
    <property type="molecule type" value="Genomic_DNA"/>
</dbReference>
<dbReference type="GO" id="GO:0005948">
    <property type="term" value="C:acetolactate synthase complex"/>
    <property type="evidence" value="ECO:0007669"/>
    <property type="project" value="TreeGrafter"/>
</dbReference>
<dbReference type="InterPro" id="IPR012000">
    <property type="entry name" value="Thiamin_PyroP_enz_cen_dom"/>
</dbReference>
<dbReference type="PROSITE" id="PS00187">
    <property type="entry name" value="TPP_ENZYMES"/>
    <property type="match status" value="1"/>
</dbReference>
<dbReference type="OrthoDB" id="10266919at2759"/>
<dbReference type="GO" id="GO:0000287">
    <property type="term" value="F:magnesium ion binding"/>
    <property type="evidence" value="ECO:0007669"/>
    <property type="project" value="InterPro"/>
</dbReference>
<dbReference type="Pfam" id="PF02776">
    <property type="entry name" value="TPP_enzyme_N"/>
    <property type="match status" value="1"/>
</dbReference>
<dbReference type="GeneID" id="25905581"/>
<dbReference type="RefSeq" id="XP_014156539.1">
    <property type="nucleotide sequence ID" value="XM_014301064.1"/>
</dbReference>
<feature type="domain" description="Thiamine pyrophosphate enzyme N-terminal TPP-binding" evidence="8">
    <location>
        <begin position="14"/>
        <end position="130"/>
    </location>
</feature>